<sequence>MANPLVSIIVPVAGIVAAQIGSKAAEAGWGAVFGEDAPTVKTQKAAQKDVAARRKQLKKDGASKAEIAAVKDPEDDQPLWKLLLWATISGVILQGLRVAARRGAKAGAERLTTRRPRPNRG</sequence>
<gene>
    <name evidence="1" type="ORF">HNR70_001964</name>
</gene>
<evidence type="ECO:0000313" key="2">
    <source>
        <dbReference type="Proteomes" id="UP000588158"/>
    </source>
</evidence>
<comment type="caution">
    <text evidence="1">The sequence shown here is derived from an EMBL/GenBank/DDBJ whole genome shotgun (WGS) entry which is preliminary data.</text>
</comment>
<evidence type="ECO:0000313" key="1">
    <source>
        <dbReference type="EMBL" id="MBB5832151.1"/>
    </source>
</evidence>
<evidence type="ECO:0008006" key="3">
    <source>
        <dbReference type="Google" id="ProtNLM"/>
    </source>
</evidence>
<name>A0A841AEY5_9MICO</name>
<reference evidence="1 2" key="1">
    <citation type="submission" date="2020-08" db="EMBL/GenBank/DDBJ databases">
        <title>Sequencing the genomes of 1000 actinobacteria strains.</title>
        <authorList>
            <person name="Klenk H.-P."/>
        </authorList>
    </citation>
    <scope>NUCLEOTIDE SEQUENCE [LARGE SCALE GENOMIC DNA]</scope>
    <source>
        <strain evidence="1 2">DSM 28796</strain>
    </source>
</reference>
<dbReference type="InterPro" id="IPR025329">
    <property type="entry name" value="DUF4235"/>
</dbReference>
<accession>A0A841AEY5</accession>
<dbReference type="AlphaFoldDB" id="A0A841AEY5"/>
<keyword evidence="2" id="KW-1185">Reference proteome</keyword>
<dbReference type="Pfam" id="PF14019">
    <property type="entry name" value="DUF4235"/>
    <property type="match status" value="1"/>
</dbReference>
<organism evidence="1 2">
    <name type="scientific">Brachybacterium aquaticum</name>
    <dbReference type="NCBI Taxonomy" id="1432564"/>
    <lineage>
        <taxon>Bacteria</taxon>
        <taxon>Bacillati</taxon>
        <taxon>Actinomycetota</taxon>
        <taxon>Actinomycetes</taxon>
        <taxon>Micrococcales</taxon>
        <taxon>Dermabacteraceae</taxon>
        <taxon>Brachybacterium</taxon>
    </lineage>
</organism>
<dbReference type="Proteomes" id="UP000588158">
    <property type="component" value="Unassembled WGS sequence"/>
</dbReference>
<proteinExistence type="predicted"/>
<protein>
    <recommendedName>
        <fullName evidence="3">DUF4235 domain-containing protein</fullName>
    </recommendedName>
</protein>
<dbReference type="EMBL" id="JACHLZ010000001">
    <property type="protein sequence ID" value="MBB5832151.1"/>
    <property type="molecule type" value="Genomic_DNA"/>
</dbReference>